<sequence length="119" mass="12041">MGSITFNGNTYYGNSIHISNGTVIIDGVVQAQGLKGHLDIKVEGDIRDLTTDAPTTIDGNVLGNLRSRGSVTCRNVQGYVDAGGSVTAHDVGGDIDAGGSVRCGRVGGSIDAGGSVRHG</sequence>
<dbReference type="Proteomes" id="UP000226106">
    <property type="component" value="Unassembled WGS sequence"/>
</dbReference>
<accession>A0A9X7FY40</accession>
<dbReference type="AlphaFoldDB" id="A0A9X7FY40"/>
<name>A0A9X7FY40_BACTU</name>
<reference evidence="1 2" key="1">
    <citation type="submission" date="2017-09" db="EMBL/GenBank/DDBJ databases">
        <title>Large-scale bioinformatics analysis of Bacillus genomes uncovers conserved roles of natural products in bacterial physiology.</title>
        <authorList>
            <consortium name="Agbiome Team Llc"/>
            <person name="Bleich R.M."/>
            <person name="Grubbs K.J."/>
            <person name="Santa Maria K.C."/>
            <person name="Allen S.E."/>
            <person name="Farag S."/>
            <person name="Shank E.A."/>
            <person name="Bowers A."/>
        </authorList>
    </citation>
    <scope>NUCLEOTIDE SEQUENCE [LARGE SCALE GENOMIC DNA]</scope>
    <source>
        <strain evidence="1 2">AFS065400</strain>
    </source>
</reference>
<organism evidence="1 2">
    <name type="scientific">Bacillus thuringiensis</name>
    <dbReference type="NCBI Taxonomy" id="1428"/>
    <lineage>
        <taxon>Bacteria</taxon>
        <taxon>Bacillati</taxon>
        <taxon>Bacillota</taxon>
        <taxon>Bacilli</taxon>
        <taxon>Bacillales</taxon>
        <taxon>Bacillaceae</taxon>
        <taxon>Bacillus</taxon>
        <taxon>Bacillus cereus group</taxon>
    </lineage>
</organism>
<evidence type="ECO:0000313" key="2">
    <source>
        <dbReference type="Proteomes" id="UP000226106"/>
    </source>
</evidence>
<gene>
    <name evidence="1" type="ORF">COK72_02145</name>
</gene>
<dbReference type="RefSeq" id="WP_098392846.1">
    <property type="nucleotide sequence ID" value="NZ_NTVZ01000052.1"/>
</dbReference>
<proteinExistence type="predicted"/>
<dbReference type="EMBL" id="NVCO01000007">
    <property type="protein sequence ID" value="PFT50829.1"/>
    <property type="molecule type" value="Genomic_DNA"/>
</dbReference>
<protein>
    <submittedName>
        <fullName evidence="1">Uncharacterized protein</fullName>
    </submittedName>
</protein>
<evidence type="ECO:0000313" key="1">
    <source>
        <dbReference type="EMBL" id="PFT50829.1"/>
    </source>
</evidence>
<comment type="caution">
    <text evidence="1">The sequence shown here is derived from an EMBL/GenBank/DDBJ whole genome shotgun (WGS) entry which is preliminary data.</text>
</comment>